<dbReference type="Proteomes" id="UP001501433">
    <property type="component" value="Unassembled WGS sequence"/>
</dbReference>
<feature type="signal peptide" evidence="2">
    <location>
        <begin position="1"/>
        <end position="20"/>
    </location>
</feature>
<protein>
    <recommendedName>
        <fullName evidence="5">T9SS type A sorting domain-containing protein</fullName>
    </recommendedName>
</protein>
<dbReference type="EMBL" id="BAABJW010000003">
    <property type="protein sequence ID" value="GAA4813054.1"/>
    <property type="molecule type" value="Genomic_DNA"/>
</dbReference>
<reference evidence="4" key="1">
    <citation type="journal article" date="2019" name="Int. J. Syst. Evol. Microbiol.">
        <title>The Global Catalogue of Microorganisms (GCM) 10K type strain sequencing project: providing services to taxonomists for standard genome sequencing and annotation.</title>
        <authorList>
            <consortium name="The Broad Institute Genomics Platform"/>
            <consortium name="The Broad Institute Genome Sequencing Center for Infectious Disease"/>
            <person name="Wu L."/>
            <person name="Ma J."/>
        </authorList>
    </citation>
    <scope>NUCLEOTIDE SEQUENCE [LARGE SCALE GENOMIC DNA]</scope>
    <source>
        <strain evidence="4">JCM 18325</strain>
    </source>
</reference>
<dbReference type="NCBIfam" id="TIGR04183">
    <property type="entry name" value="Por_Secre_tail"/>
    <property type="match status" value="1"/>
</dbReference>
<evidence type="ECO:0000256" key="1">
    <source>
        <dbReference type="ARBA" id="ARBA00022729"/>
    </source>
</evidence>
<sequence>MKTKLLLLVVFMGFSQVIISQSITFTSTLTEAQIGTSVTVNYEYTIPADGNIYCALNLYNDWTWASMVADGVLSPALAGTNVAGSFDFTIPPGTTQTADLTSPYNYKLVIELSDAGWNWLAGDYPATQINLQNAALSIKNSELLEDVNMFYSNNRIHLKGLNTSDKYELKIFDLLGQEVKSINNDNNIVNLASAIYIAKLKVYGKGIKTSKVLIN</sequence>
<organism evidence="3 4">
    <name type="scientific">Litoribaculum gwangyangense</name>
    <dbReference type="NCBI Taxonomy" id="1130722"/>
    <lineage>
        <taxon>Bacteria</taxon>
        <taxon>Pseudomonadati</taxon>
        <taxon>Bacteroidota</taxon>
        <taxon>Flavobacteriia</taxon>
        <taxon>Flavobacteriales</taxon>
        <taxon>Flavobacteriaceae</taxon>
        <taxon>Litoribaculum</taxon>
    </lineage>
</organism>
<comment type="caution">
    <text evidence="3">The sequence shown here is derived from an EMBL/GenBank/DDBJ whole genome shotgun (WGS) entry which is preliminary data.</text>
</comment>
<evidence type="ECO:0000256" key="2">
    <source>
        <dbReference type="SAM" id="SignalP"/>
    </source>
</evidence>
<evidence type="ECO:0000313" key="4">
    <source>
        <dbReference type="Proteomes" id="UP001501433"/>
    </source>
</evidence>
<gene>
    <name evidence="3" type="ORF">GCM10023330_20830</name>
</gene>
<dbReference type="InterPro" id="IPR026444">
    <property type="entry name" value="Secre_tail"/>
</dbReference>
<evidence type="ECO:0008006" key="5">
    <source>
        <dbReference type="Google" id="ProtNLM"/>
    </source>
</evidence>
<dbReference type="RefSeq" id="WP_345276913.1">
    <property type="nucleotide sequence ID" value="NZ_BAABJW010000003.1"/>
</dbReference>
<feature type="chain" id="PRO_5046927111" description="T9SS type A sorting domain-containing protein" evidence="2">
    <location>
        <begin position="21"/>
        <end position="215"/>
    </location>
</feature>
<keyword evidence="1 2" id="KW-0732">Signal</keyword>
<keyword evidence="4" id="KW-1185">Reference proteome</keyword>
<accession>A0ABP9CKC0</accession>
<proteinExistence type="predicted"/>
<name>A0ABP9CKC0_9FLAO</name>
<evidence type="ECO:0000313" key="3">
    <source>
        <dbReference type="EMBL" id="GAA4813054.1"/>
    </source>
</evidence>